<protein>
    <submittedName>
        <fullName evidence="2">DUF3085 domain-containing protein</fullName>
    </submittedName>
</protein>
<dbReference type="Proteomes" id="UP000492821">
    <property type="component" value="Unassembled WGS sequence"/>
</dbReference>
<keyword evidence="1" id="KW-1185">Reference proteome</keyword>
<proteinExistence type="predicted"/>
<name>A0A7E4UVI7_PANRE</name>
<dbReference type="AlphaFoldDB" id="A0A7E4UVI7"/>
<dbReference type="Gene3D" id="2.130.10.30">
    <property type="entry name" value="Regulator of chromosome condensation 1/beta-lactamase-inhibitor protein II"/>
    <property type="match status" value="1"/>
</dbReference>
<accession>A0A7E4UVI7</accession>
<dbReference type="WBParaSite" id="Pan_g13116.t1">
    <property type="protein sequence ID" value="Pan_g13116.t1"/>
    <property type="gene ID" value="Pan_g13116"/>
</dbReference>
<evidence type="ECO:0000313" key="1">
    <source>
        <dbReference type="Proteomes" id="UP000492821"/>
    </source>
</evidence>
<dbReference type="InterPro" id="IPR009091">
    <property type="entry name" value="RCC1/BLIP-II"/>
</dbReference>
<reference evidence="2" key="2">
    <citation type="submission" date="2020-10" db="UniProtKB">
        <authorList>
            <consortium name="WormBaseParasite"/>
        </authorList>
    </citation>
    <scope>IDENTIFICATION</scope>
</reference>
<reference evidence="1" key="1">
    <citation type="journal article" date="2013" name="Genetics">
        <title>The draft genome and transcriptome of Panagrellus redivivus are shaped by the harsh demands of a free-living lifestyle.</title>
        <authorList>
            <person name="Srinivasan J."/>
            <person name="Dillman A.R."/>
            <person name="Macchietto M.G."/>
            <person name="Heikkinen L."/>
            <person name="Lakso M."/>
            <person name="Fracchia K.M."/>
            <person name="Antoshechkin I."/>
            <person name="Mortazavi A."/>
            <person name="Wong G."/>
            <person name="Sternberg P.W."/>
        </authorList>
    </citation>
    <scope>NUCLEOTIDE SEQUENCE [LARGE SCALE GENOMIC DNA]</scope>
    <source>
        <strain evidence="1">MT8872</strain>
    </source>
</reference>
<sequence>MLKGVEWRSSSMYRDAAKGEAIIRAPEGQRIVEMALGFAHVMFLTDRNQLMIIGNNKHGQLGSSPDRKAFFRAANQTANNICRPPCNTAHLKFKSIRAIGNESWAWTDDGTTYRCGKGAFWSESTMVVVPRSV</sequence>
<organism evidence="1 2">
    <name type="scientific">Panagrellus redivivus</name>
    <name type="common">Microworm</name>
    <dbReference type="NCBI Taxonomy" id="6233"/>
    <lineage>
        <taxon>Eukaryota</taxon>
        <taxon>Metazoa</taxon>
        <taxon>Ecdysozoa</taxon>
        <taxon>Nematoda</taxon>
        <taxon>Chromadorea</taxon>
        <taxon>Rhabditida</taxon>
        <taxon>Tylenchina</taxon>
        <taxon>Panagrolaimomorpha</taxon>
        <taxon>Panagrolaimoidea</taxon>
        <taxon>Panagrolaimidae</taxon>
        <taxon>Panagrellus</taxon>
    </lineage>
</organism>
<evidence type="ECO:0000313" key="2">
    <source>
        <dbReference type="WBParaSite" id="Pan_g13116.t1"/>
    </source>
</evidence>
<dbReference type="SUPFAM" id="SSF50985">
    <property type="entry name" value="RCC1/BLIP-II"/>
    <property type="match status" value="1"/>
</dbReference>